<name>A0A1Y5QBM8_9GAMM</name>
<proteinExistence type="predicted"/>
<dbReference type="AlphaFoldDB" id="A0A1Y5QBM8"/>
<protein>
    <submittedName>
        <fullName evidence="1">Uncharacterized protein</fullName>
    </submittedName>
</protein>
<accession>A0A1Y5QBM8</accession>
<gene>
    <name evidence="1" type="ORF">STPYR_12800</name>
</gene>
<organism evidence="1">
    <name type="scientific">uncultured Stenotrophomonas sp</name>
    <dbReference type="NCBI Taxonomy" id="165438"/>
    <lineage>
        <taxon>Bacteria</taxon>
        <taxon>Pseudomonadati</taxon>
        <taxon>Pseudomonadota</taxon>
        <taxon>Gammaproteobacteria</taxon>
        <taxon>Lysobacterales</taxon>
        <taxon>Lysobacteraceae</taxon>
        <taxon>Stenotrophomonas</taxon>
        <taxon>environmental samples</taxon>
    </lineage>
</organism>
<sequence>MAIIIEERTNVTVRREVYAADIRIRANPVDQAAGSVSLELQTLEYHNDEFVRMDPAGVVGELVGDFAARSFDVGGKTITGLEVVQLIKQYVADLHAEREAPAE</sequence>
<evidence type="ECO:0000313" key="1">
    <source>
        <dbReference type="EMBL" id="SBV37857.1"/>
    </source>
</evidence>
<reference evidence="1" key="1">
    <citation type="submission" date="2016-03" db="EMBL/GenBank/DDBJ databases">
        <authorList>
            <person name="Ploux O."/>
        </authorList>
    </citation>
    <scope>NUCLEOTIDE SEQUENCE</scope>
    <source>
        <strain evidence="1">UC10</strain>
    </source>
</reference>
<dbReference type="EMBL" id="FLTS01000001">
    <property type="protein sequence ID" value="SBV37857.1"/>
    <property type="molecule type" value="Genomic_DNA"/>
</dbReference>